<proteinExistence type="predicted"/>
<gene>
    <name evidence="2" type="ORF">B0J12DRAFT_415873</name>
</gene>
<feature type="compositionally biased region" description="Basic and acidic residues" evidence="1">
    <location>
        <begin position="207"/>
        <end position="216"/>
    </location>
</feature>
<feature type="compositionally biased region" description="Basic and acidic residues" evidence="1">
    <location>
        <begin position="170"/>
        <end position="199"/>
    </location>
</feature>
<feature type="compositionally biased region" description="Polar residues" evidence="1">
    <location>
        <begin position="61"/>
        <end position="75"/>
    </location>
</feature>
<organism evidence="2 3">
    <name type="scientific">Macrophomina phaseolina</name>
    <dbReference type="NCBI Taxonomy" id="35725"/>
    <lineage>
        <taxon>Eukaryota</taxon>
        <taxon>Fungi</taxon>
        <taxon>Dikarya</taxon>
        <taxon>Ascomycota</taxon>
        <taxon>Pezizomycotina</taxon>
        <taxon>Dothideomycetes</taxon>
        <taxon>Dothideomycetes incertae sedis</taxon>
        <taxon>Botryosphaeriales</taxon>
        <taxon>Botryosphaeriaceae</taxon>
        <taxon>Macrophomina</taxon>
    </lineage>
</organism>
<reference evidence="2 3" key="1">
    <citation type="journal article" date="2021" name="Nat. Commun.">
        <title>Genetic determinants of endophytism in the Arabidopsis root mycobiome.</title>
        <authorList>
            <person name="Mesny F."/>
            <person name="Miyauchi S."/>
            <person name="Thiergart T."/>
            <person name="Pickel B."/>
            <person name="Atanasova L."/>
            <person name="Karlsson M."/>
            <person name="Huettel B."/>
            <person name="Barry K.W."/>
            <person name="Haridas S."/>
            <person name="Chen C."/>
            <person name="Bauer D."/>
            <person name="Andreopoulos W."/>
            <person name="Pangilinan J."/>
            <person name="LaButti K."/>
            <person name="Riley R."/>
            <person name="Lipzen A."/>
            <person name="Clum A."/>
            <person name="Drula E."/>
            <person name="Henrissat B."/>
            <person name="Kohler A."/>
            <person name="Grigoriev I.V."/>
            <person name="Martin F.M."/>
            <person name="Hacquard S."/>
        </authorList>
    </citation>
    <scope>NUCLEOTIDE SEQUENCE [LARGE SCALE GENOMIC DNA]</scope>
    <source>
        <strain evidence="2 3">MPI-SDFR-AT-0080</strain>
    </source>
</reference>
<dbReference type="Proteomes" id="UP000774617">
    <property type="component" value="Unassembled WGS sequence"/>
</dbReference>
<accession>A0ABQ8FUN6</accession>
<sequence length="683" mass="78149">MSRSSGPSTSHINSASSPNNSGSGSDESDSEVLKPDFLDGIPDHTSSSHDKNEPRSDDDPASSQLKSEASIGTSPKNRRKRTDEESAAILNSALSSRGRGPAPLPTRVERRKASHEGRTTASFAASRNGTAAHDLIPDSTPPPISSSAPKQNEEQNRSSGPGVSARAKRQQLDRRQGDSEYIREREEREGRDEDRELPRKRIVRPRKNTEDLERGTKRQKISSANTTRRRSKGGEGDASHGAGPQAEAKSGSACEALSRRRKSRERARVDFSEGDKNEFVAELPTADRTSPSDNEDQEPSGDPSAFSTLQESLRDIWTDPRGVETILRNREYYGLVTKNESSRGLINRCEELGKLLKDLMKNSRELTEVSEAKAQKSIIELQKEIIEFSLVRKKEIKNHLFQDLYASILPSLLRTLRKMVEFYIRFFSQDARQAIIPTTQLVAILDFTSAIIELEKRARSSEITIDSSLKIVKPTRNYIIAPLKKFHKQLQQMHQQQVAREERDKASLVEQRRLERSKIKRQQEAKEESLRRAYNEDWRQLHIIRKQMEPDFSLWKYFDYVAPPSTHQQVSKDVDANGQPFHRWDIFNHRRTHHRRGSAELVQELSGTEWTDEQRLALMESLAEYAEKDFKNPRYTVYAKIIRRHCGREGVLRPFNVTDIVMQSKYIKQLLQDREWTRRIPTF</sequence>
<feature type="compositionally biased region" description="Basic and acidic residues" evidence="1">
    <location>
        <begin position="46"/>
        <end position="58"/>
    </location>
</feature>
<feature type="compositionally biased region" description="Basic and acidic residues" evidence="1">
    <location>
        <begin position="266"/>
        <end position="279"/>
    </location>
</feature>
<protein>
    <submittedName>
        <fullName evidence="2">Uncharacterized protein</fullName>
    </submittedName>
</protein>
<feature type="compositionally biased region" description="Low complexity" evidence="1">
    <location>
        <begin position="14"/>
        <end position="25"/>
    </location>
</feature>
<comment type="caution">
    <text evidence="2">The sequence shown here is derived from an EMBL/GenBank/DDBJ whole genome shotgun (WGS) entry which is preliminary data.</text>
</comment>
<feature type="compositionally biased region" description="Polar residues" evidence="1">
    <location>
        <begin position="1"/>
        <end position="13"/>
    </location>
</feature>
<evidence type="ECO:0000313" key="3">
    <source>
        <dbReference type="Proteomes" id="UP000774617"/>
    </source>
</evidence>
<dbReference type="EMBL" id="JAGTJR010000070">
    <property type="protein sequence ID" value="KAH7018702.1"/>
    <property type="molecule type" value="Genomic_DNA"/>
</dbReference>
<name>A0ABQ8FUN6_9PEZI</name>
<keyword evidence="3" id="KW-1185">Reference proteome</keyword>
<feature type="region of interest" description="Disordered" evidence="1">
    <location>
        <begin position="1"/>
        <end position="308"/>
    </location>
</feature>
<evidence type="ECO:0000256" key="1">
    <source>
        <dbReference type="SAM" id="MobiDB-lite"/>
    </source>
</evidence>
<evidence type="ECO:0000313" key="2">
    <source>
        <dbReference type="EMBL" id="KAH7018702.1"/>
    </source>
</evidence>
<feature type="compositionally biased region" description="Polar residues" evidence="1">
    <location>
        <begin position="119"/>
        <end position="129"/>
    </location>
</feature>